<dbReference type="Proteomes" id="UP000501367">
    <property type="component" value="Chromosome"/>
</dbReference>
<dbReference type="KEGG" id="pum:HGP31_08945"/>
<dbReference type="GeneID" id="72193700"/>
<dbReference type="EMBL" id="CP051487">
    <property type="protein sequence ID" value="QJC78435.1"/>
    <property type="molecule type" value="Genomic_DNA"/>
</dbReference>
<sequence length="404" mass="44895">MSKNVALLGFYVGARYFERYSKNDPFPQVAAFKLEGRFREALKVGGASVESVASLAISTYPRNKKLYFPGSSFIDDIGRGVVIPLLNLPILKLLFRFLGAFFSLDRFRRKGLDAVCVYAAHTPNLLAAYLLNKFFKVPFFVYVPDLPSYMDMGMKRSALLKFLKRVDAGIIDRLMGGASGFFVISKYMVEDHASWYKKPYFVLEGIAGRAPIDSELKQVSASVVAAKKIIFYGGGLNRAYGIAELVHGFIESNLDYELWLCGRGDLEEFLVATSKQYPAVKYLGNITPDEVAAIQSRSALLVLTRDPQEAYTRYSFPSKLLEYIVSGVPVLTTRLGGIPDEYFDFFNVIEDFSISGISAALKAIDAADQQLLLQKAACGKIWALENKSSTAVGRKIVGFMEKFS</sequence>
<proteinExistence type="predicted"/>
<dbReference type="Pfam" id="PF13692">
    <property type="entry name" value="Glyco_trans_1_4"/>
    <property type="match status" value="1"/>
</dbReference>
<evidence type="ECO:0000313" key="2">
    <source>
        <dbReference type="Proteomes" id="UP000501367"/>
    </source>
</evidence>
<name>A0AAE7DE70_9PSED</name>
<dbReference type="Gene3D" id="3.40.50.2000">
    <property type="entry name" value="Glycogen Phosphorylase B"/>
    <property type="match status" value="2"/>
</dbReference>
<dbReference type="RefSeq" id="WP_168757489.1">
    <property type="nucleotide sequence ID" value="NZ_CP051487.1"/>
</dbReference>
<accession>A0AAE7DE70</accession>
<protein>
    <submittedName>
        <fullName evidence="1">Glycosyltransferase family 4 protein</fullName>
    </submittedName>
</protein>
<evidence type="ECO:0000313" key="1">
    <source>
        <dbReference type="EMBL" id="QJC78435.1"/>
    </source>
</evidence>
<organism evidence="1 2">
    <name type="scientific">Pseudomonas umsongensis</name>
    <dbReference type="NCBI Taxonomy" id="198618"/>
    <lineage>
        <taxon>Bacteria</taxon>
        <taxon>Pseudomonadati</taxon>
        <taxon>Pseudomonadota</taxon>
        <taxon>Gammaproteobacteria</taxon>
        <taxon>Pseudomonadales</taxon>
        <taxon>Pseudomonadaceae</taxon>
        <taxon>Pseudomonas</taxon>
    </lineage>
</organism>
<gene>
    <name evidence="1" type="ORF">HGP31_08945</name>
</gene>
<reference evidence="1 2" key="1">
    <citation type="submission" date="2020-04" db="EMBL/GenBank/DDBJ databases">
        <authorList>
            <person name="Yao Y."/>
            <person name="He Z."/>
        </authorList>
    </citation>
    <scope>NUCLEOTIDE SEQUENCE [LARGE SCALE GENOMIC DNA]</scope>
    <source>
        <strain evidence="1 2">CY-1</strain>
    </source>
</reference>
<dbReference type="AlphaFoldDB" id="A0AAE7DE70"/>
<dbReference type="SUPFAM" id="SSF53756">
    <property type="entry name" value="UDP-Glycosyltransferase/glycogen phosphorylase"/>
    <property type="match status" value="1"/>
</dbReference>